<dbReference type="SUPFAM" id="SSF47473">
    <property type="entry name" value="EF-hand"/>
    <property type="match status" value="1"/>
</dbReference>
<dbReference type="InterPro" id="IPR002048">
    <property type="entry name" value="EF_hand_dom"/>
</dbReference>
<dbReference type="Pfam" id="PF12294">
    <property type="entry name" value="DUF3626"/>
    <property type="match status" value="1"/>
</dbReference>
<evidence type="ECO:0000256" key="1">
    <source>
        <dbReference type="ARBA" id="ARBA00022837"/>
    </source>
</evidence>
<dbReference type="InterPro" id="IPR018247">
    <property type="entry name" value="EF_Hand_1_Ca_BS"/>
</dbReference>
<protein>
    <recommendedName>
        <fullName evidence="7">Calmodulin</fullName>
    </recommendedName>
</protein>
<dbReference type="InterPro" id="IPR001870">
    <property type="entry name" value="B30.2/SPRY"/>
</dbReference>
<evidence type="ECO:0000259" key="3">
    <source>
        <dbReference type="PROSITE" id="PS50188"/>
    </source>
</evidence>
<dbReference type="SMART" id="SM00054">
    <property type="entry name" value="EFh"/>
    <property type="match status" value="2"/>
</dbReference>
<dbReference type="CDD" id="cd00051">
    <property type="entry name" value="EFh"/>
    <property type="match status" value="1"/>
</dbReference>
<dbReference type="InterPro" id="IPR011992">
    <property type="entry name" value="EF-hand-dom_pair"/>
</dbReference>
<dbReference type="InterPro" id="IPR013320">
    <property type="entry name" value="ConA-like_dom_sf"/>
</dbReference>
<dbReference type="CDD" id="cd11709">
    <property type="entry name" value="SPRY"/>
    <property type="match status" value="1"/>
</dbReference>
<dbReference type="SMART" id="SM00449">
    <property type="entry name" value="SPRY"/>
    <property type="match status" value="1"/>
</dbReference>
<dbReference type="Gene3D" id="2.60.120.920">
    <property type="match status" value="1"/>
</dbReference>
<accession>A0ABP0IBG2</accession>
<dbReference type="PROSITE" id="PS50222">
    <property type="entry name" value="EF_HAND_2"/>
    <property type="match status" value="2"/>
</dbReference>
<feature type="domain" description="EF-hand" evidence="4">
    <location>
        <begin position="96"/>
        <end position="131"/>
    </location>
</feature>
<dbReference type="InterPro" id="IPR022074">
    <property type="entry name" value="DUF3626"/>
</dbReference>
<dbReference type="Proteomes" id="UP001642464">
    <property type="component" value="Unassembled WGS sequence"/>
</dbReference>
<evidence type="ECO:0000259" key="4">
    <source>
        <dbReference type="PROSITE" id="PS50222"/>
    </source>
</evidence>
<feature type="domain" description="EF-hand" evidence="4">
    <location>
        <begin position="136"/>
        <end position="161"/>
    </location>
</feature>
<reference evidence="5 6" key="1">
    <citation type="submission" date="2024-02" db="EMBL/GenBank/DDBJ databases">
        <authorList>
            <person name="Chen Y."/>
            <person name="Shah S."/>
            <person name="Dougan E. K."/>
            <person name="Thang M."/>
            <person name="Chan C."/>
        </authorList>
    </citation>
    <scope>NUCLEOTIDE SEQUENCE [LARGE SCALE GENOMIC DNA]</scope>
</reference>
<dbReference type="PROSITE" id="PS50188">
    <property type="entry name" value="B302_SPRY"/>
    <property type="match status" value="1"/>
</dbReference>
<gene>
    <name evidence="5" type="ORF">SCF082_LOCUS5744</name>
</gene>
<evidence type="ECO:0000313" key="5">
    <source>
        <dbReference type="EMBL" id="CAK8998705.1"/>
    </source>
</evidence>
<dbReference type="SUPFAM" id="SSF49899">
    <property type="entry name" value="Concanavalin A-like lectins/glucanases"/>
    <property type="match status" value="1"/>
</dbReference>
<proteinExistence type="predicted"/>
<feature type="region of interest" description="Disordered" evidence="2">
    <location>
        <begin position="1384"/>
        <end position="1411"/>
    </location>
</feature>
<dbReference type="EMBL" id="CAXAMM010003125">
    <property type="protein sequence ID" value="CAK8998705.1"/>
    <property type="molecule type" value="Genomic_DNA"/>
</dbReference>
<dbReference type="Gene3D" id="1.10.238.10">
    <property type="entry name" value="EF-hand"/>
    <property type="match status" value="1"/>
</dbReference>
<dbReference type="Pfam" id="PF00622">
    <property type="entry name" value="SPRY"/>
    <property type="match status" value="1"/>
</dbReference>
<evidence type="ECO:0008006" key="7">
    <source>
        <dbReference type="Google" id="ProtNLM"/>
    </source>
</evidence>
<keyword evidence="1" id="KW-0106">Calcium</keyword>
<keyword evidence="6" id="KW-1185">Reference proteome</keyword>
<dbReference type="InterPro" id="IPR003877">
    <property type="entry name" value="SPRY_dom"/>
</dbReference>
<dbReference type="PROSITE" id="PS00018">
    <property type="entry name" value="EF_HAND_1"/>
    <property type="match status" value="2"/>
</dbReference>
<comment type="caution">
    <text evidence="5">The sequence shown here is derived from an EMBL/GenBank/DDBJ whole genome shotgun (WGS) entry which is preliminary data.</text>
</comment>
<evidence type="ECO:0000256" key="2">
    <source>
        <dbReference type="SAM" id="MobiDB-lite"/>
    </source>
</evidence>
<feature type="domain" description="B30.2/SPRY" evidence="3">
    <location>
        <begin position="440"/>
        <end position="654"/>
    </location>
</feature>
<name>A0ABP0IBG2_9DINO</name>
<evidence type="ECO:0000313" key="6">
    <source>
        <dbReference type="Proteomes" id="UP001642464"/>
    </source>
</evidence>
<organism evidence="5 6">
    <name type="scientific">Durusdinium trenchii</name>
    <dbReference type="NCBI Taxonomy" id="1381693"/>
    <lineage>
        <taxon>Eukaryota</taxon>
        <taxon>Sar</taxon>
        <taxon>Alveolata</taxon>
        <taxon>Dinophyceae</taxon>
        <taxon>Suessiales</taxon>
        <taxon>Symbiodiniaceae</taxon>
        <taxon>Durusdinium</taxon>
    </lineage>
</organism>
<sequence length="1428" mass="159626">MGQCCSHEGPITGFTGASHEEMLKNFGDLSEDAAMAAVVARLAQITEEHPYLKPTGTEPTPHQLLYFVRRCREYIIMRNSQEALSCIERIQRSLKYEIAQIRDAFRRFDHDGSNYLDQNEYKYLCAYLGWGEEEARLMDLDADQKVTFEEFQLFVGHMGGLAQLFEHRRQRVASKNWGEDAPAVVEVGARIRAFYYTQDGKKSSTWREAQVLELNVMPENGVRLLFGFGEESDGKAERQVVPPSWIFYDSRDSEVVAALREVGILEEQQAFWASIFPQSEMRAVASLVPCQRKALAHVRANAAMNHEKALPEVRERFAELGYGEEQLQAVLGWIQDLAPMCIHVHIDNVGRFLETDEFYRNQFETGTSCGALDDGNIIRKGWEKELFGGCYDDSKPFERCKYGALSVMNDYRGVLSAYQYGDSYLVLKDVRLRTTFAATDSGGIAGSRLAVLDKYAHVLQEYDDRELRELVEVALANTSLTDVGVSQPRLLRGMSSDCAAEWITVGFPDLPQKKGRYYFEVELLRGCRSAQVGFLSNQFIIAPKTVGYNGGVGDDDYGWGVDGQHALRWHGGNKLPWDRYWSVSQNDPMELEKDITVGVAIDIDSRMIWFASNGEWDAEKSPSFGPETIPKGQMLYPAVSLKGRASFNFGPEFKHPAPKFKGFAAWPGMPDGKVRADVPIIGDENNVGIYKEIQIHGEVSLKKNVQRLVANRKYLDRTKDSRSWAVIIDGLGVAEGTYGRTGAEKGTSVFSQRGGDHLLLCDTAKKIWKVVHKDKHDEILAWSAMEEGRTMDPPRSGWEVPYESRGSVTQDIFKKAMKEIGLSDGECKALISALGKNSKVYRHQEKTNFVKEWAKVNNGKTADEAWTACVSAVQQGMLKEHGINEGRVVETEHPYAAKSARWSETVRFENAKQLQVSFSNRCRTYDSCASVSVHSGSLSKANAGVGARVQVQAMASDASIHGTLTGRLEGQKWSVRIDHDEAEISSQFREWLEADPARNSMVTVAQEVKVVEAYYEDGLKAGDEIHGFHLDMSSPMTPFSVTGFKSMGPAQEDGVMVGWYLDVDALIQEESFQELEAPELGPCPTCWEEATADLQSFQKRLDLMLREADDICLVFCNGLDFKLLPGAHATYDKEPFMNVSDEIESFETNGELVTIGSFKEEGPAQQSGAREGWQLNLVETFKLPSNQRSFGQLSRQQVLEDPEALLSLSNVKLIFEPRDASNVCYHVGYGDSSNFPSVSCPTNSIELRWETDGDGSHSAESRWGFFALVTPDDGRTPDDSTINSLADKWLNETLRAQGPKGNISVEPEDWDESRLRALCARHGWQFEWMTEEGEKRRRIEGAGRAKRAAEKAAKKEASSSAVAGGAAWWRLDSVVKAFAFGNNTQNKAKIQPPPKPKHMIGDKVTQEGADPAVAKLKSEEMKLQSKLR</sequence>
<dbReference type="InterPro" id="IPR043136">
    <property type="entry name" value="B30.2/SPRY_sf"/>
</dbReference>